<keyword evidence="6" id="KW-1185">Reference proteome</keyword>
<dbReference type="SUPFAM" id="SSF54862">
    <property type="entry name" value="4Fe-4S ferredoxins"/>
    <property type="match status" value="1"/>
</dbReference>
<dbReference type="InterPro" id="IPR017896">
    <property type="entry name" value="4Fe4S_Fe-S-bd"/>
</dbReference>
<dbReference type="GO" id="GO:0051536">
    <property type="term" value="F:iron-sulfur cluster binding"/>
    <property type="evidence" value="ECO:0007669"/>
    <property type="project" value="UniProtKB-KW"/>
</dbReference>
<keyword evidence="2" id="KW-0408">Iron</keyword>
<evidence type="ECO:0000313" key="6">
    <source>
        <dbReference type="Proteomes" id="UP001329915"/>
    </source>
</evidence>
<evidence type="ECO:0000313" key="5">
    <source>
        <dbReference type="EMBL" id="WRO21367.1"/>
    </source>
</evidence>
<gene>
    <name evidence="5" type="ORF">MFMK1_001175</name>
</gene>
<dbReference type="EMBL" id="CP121694">
    <property type="protein sequence ID" value="WRO21367.1"/>
    <property type="molecule type" value="Genomic_DNA"/>
</dbReference>
<keyword evidence="3" id="KW-0411">Iron-sulfur</keyword>
<keyword evidence="1" id="KW-0479">Metal-binding</keyword>
<dbReference type="Gene3D" id="3.30.70.20">
    <property type="match status" value="1"/>
</dbReference>
<organism evidence="5 6">
    <name type="scientific">Metallumcola ferriviriculae</name>
    <dbReference type="NCBI Taxonomy" id="3039180"/>
    <lineage>
        <taxon>Bacteria</taxon>
        <taxon>Bacillati</taxon>
        <taxon>Bacillota</taxon>
        <taxon>Clostridia</taxon>
        <taxon>Neomoorellales</taxon>
        <taxon>Desulfitibacteraceae</taxon>
        <taxon>Metallumcola</taxon>
    </lineage>
</organism>
<dbReference type="GO" id="GO:0046872">
    <property type="term" value="F:metal ion binding"/>
    <property type="evidence" value="ECO:0007669"/>
    <property type="project" value="UniProtKB-KW"/>
</dbReference>
<dbReference type="KEGG" id="dbc:MFMK1_001175"/>
<dbReference type="Pfam" id="PF12838">
    <property type="entry name" value="Fer4_7"/>
    <property type="match status" value="1"/>
</dbReference>
<feature type="domain" description="4Fe-4S ferredoxin-type" evidence="4">
    <location>
        <begin position="41"/>
        <end position="71"/>
    </location>
</feature>
<dbReference type="PROSITE" id="PS51379">
    <property type="entry name" value="4FE4S_FER_2"/>
    <property type="match status" value="2"/>
</dbReference>
<evidence type="ECO:0000259" key="4">
    <source>
        <dbReference type="PROSITE" id="PS51379"/>
    </source>
</evidence>
<accession>A0AAU0UME4</accession>
<dbReference type="PROSITE" id="PS00198">
    <property type="entry name" value="4FE4S_FER_1"/>
    <property type="match status" value="1"/>
</dbReference>
<reference evidence="5 6" key="1">
    <citation type="submission" date="2023-04" db="EMBL/GenBank/DDBJ databases">
        <authorList>
            <person name="Hsu D."/>
        </authorList>
    </citation>
    <scope>NUCLEOTIDE SEQUENCE [LARGE SCALE GENOMIC DNA]</scope>
    <source>
        <strain evidence="5 6">MK1</strain>
    </source>
</reference>
<proteinExistence type="predicted"/>
<name>A0AAU0UME4_9FIRM</name>
<feature type="domain" description="4Fe-4S ferredoxin-type" evidence="4">
    <location>
        <begin position="5"/>
        <end position="34"/>
    </location>
</feature>
<protein>
    <submittedName>
        <fullName evidence="5">4Fe-4S binding protein</fullName>
    </submittedName>
</protein>
<dbReference type="InterPro" id="IPR017900">
    <property type="entry name" value="4Fe4S_Fe_S_CS"/>
</dbReference>
<dbReference type="RefSeq" id="WP_366924211.1">
    <property type="nucleotide sequence ID" value="NZ_CP121694.1"/>
</dbReference>
<evidence type="ECO:0000256" key="3">
    <source>
        <dbReference type="ARBA" id="ARBA00023014"/>
    </source>
</evidence>
<evidence type="ECO:0000256" key="2">
    <source>
        <dbReference type="ARBA" id="ARBA00023004"/>
    </source>
</evidence>
<dbReference type="PANTHER" id="PTHR43122">
    <property type="entry name" value="FERREDOXIN SUBUNIT OF PYRUVATE:FLAVODOXIN OXIDOREDUCTASE-RELATED"/>
    <property type="match status" value="1"/>
</dbReference>
<sequence>MAKKGVIILFKDNCKGCGICTVFCPQNLLTLSDELNVLGYHPVQVTDMEKCTGCAFCARMCPDVVIQVERVSR</sequence>
<dbReference type="Proteomes" id="UP001329915">
    <property type="component" value="Chromosome"/>
</dbReference>
<evidence type="ECO:0000256" key="1">
    <source>
        <dbReference type="ARBA" id="ARBA00022723"/>
    </source>
</evidence>
<dbReference type="PANTHER" id="PTHR43122:SF2">
    <property type="entry name" value="FERREDOXIN SUBUNIT OF PYRUVATE:FLAVODOXIN OXIDOREDUCTASE"/>
    <property type="match status" value="1"/>
</dbReference>
<dbReference type="AlphaFoldDB" id="A0AAU0UME4"/>